<comment type="caution">
    <text evidence="1">The sequence shown here is derived from an EMBL/GenBank/DDBJ whole genome shotgun (WGS) entry which is preliminary data.</text>
</comment>
<dbReference type="Proteomes" id="UP001341840">
    <property type="component" value="Unassembled WGS sequence"/>
</dbReference>
<evidence type="ECO:0000313" key="2">
    <source>
        <dbReference type="Proteomes" id="UP001341840"/>
    </source>
</evidence>
<organism evidence="1 2">
    <name type="scientific">Stylosanthes scabra</name>
    <dbReference type="NCBI Taxonomy" id="79078"/>
    <lineage>
        <taxon>Eukaryota</taxon>
        <taxon>Viridiplantae</taxon>
        <taxon>Streptophyta</taxon>
        <taxon>Embryophyta</taxon>
        <taxon>Tracheophyta</taxon>
        <taxon>Spermatophyta</taxon>
        <taxon>Magnoliopsida</taxon>
        <taxon>eudicotyledons</taxon>
        <taxon>Gunneridae</taxon>
        <taxon>Pentapetalae</taxon>
        <taxon>rosids</taxon>
        <taxon>fabids</taxon>
        <taxon>Fabales</taxon>
        <taxon>Fabaceae</taxon>
        <taxon>Papilionoideae</taxon>
        <taxon>50 kb inversion clade</taxon>
        <taxon>dalbergioids sensu lato</taxon>
        <taxon>Dalbergieae</taxon>
        <taxon>Pterocarpus clade</taxon>
        <taxon>Stylosanthes</taxon>
    </lineage>
</organism>
<protein>
    <submittedName>
        <fullName evidence="1">Uncharacterized protein</fullName>
    </submittedName>
</protein>
<proteinExistence type="predicted"/>
<name>A0ABU6TPY2_9FABA</name>
<sequence length="128" mass="14568">MKIFSRHLDSSIDLESPNVVEVDDVKRNESKLTLTRPRWSVRSDELGTSSHPSILRGTLPLRKDAKFQFKFEQILAVDEHSTNPAEPWANSQRYNLQNAAEVVESALLDVLVVLLQSRPFISIFGSKY</sequence>
<accession>A0ABU6TPY2</accession>
<dbReference type="EMBL" id="JASCZI010091642">
    <property type="protein sequence ID" value="MED6150885.1"/>
    <property type="molecule type" value="Genomic_DNA"/>
</dbReference>
<keyword evidence="2" id="KW-1185">Reference proteome</keyword>
<reference evidence="1 2" key="1">
    <citation type="journal article" date="2023" name="Plants (Basel)">
        <title>Bridging the Gap: Combining Genomics and Transcriptomics Approaches to Understand Stylosanthes scabra, an Orphan Legume from the Brazilian Caatinga.</title>
        <authorList>
            <person name="Ferreira-Neto J.R.C."/>
            <person name="da Silva M.D."/>
            <person name="Binneck E."/>
            <person name="de Melo N.F."/>
            <person name="da Silva R.H."/>
            <person name="de Melo A.L.T.M."/>
            <person name="Pandolfi V."/>
            <person name="Bustamante F.O."/>
            <person name="Brasileiro-Vidal A.C."/>
            <person name="Benko-Iseppon A.M."/>
        </authorList>
    </citation>
    <scope>NUCLEOTIDE SEQUENCE [LARGE SCALE GENOMIC DNA]</scope>
    <source>
        <tissue evidence="1">Leaves</tissue>
    </source>
</reference>
<evidence type="ECO:0000313" key="1">
    <source>
        <dbReference type="EMBL" id="MED6150885.1"/>
    </source>
</evidence>
<gene>
    <name evidence="1" type="ORF">PIB30_076942</name>
</gene>